<gene>
    <name evidence="4" type="ORF">F9C07_5778</name>
</gene>
<dbReference type="OMA" id="QHKKVEK"/>
<reference evidence="5" key="1">
    <citation type="journal article" date="2021" name="G3 (Bethesda)">
        <title>Chromosome assembled and annotated genome sequence of Aspergillus flavus NRRL 3357.</title>
        <authorList>
            <person name="Skerker J.M."/>
            <person name="Pianalto K.M."/>
            <person name="Mondo S.J."/>
            <person name="Yang K."/>
            <person name="Arkin A.P."/>
            <person name="Keller N.P."/>
            <person name="Grigoriev I.V."/>
            <person name="Louise Glass N.L."/>
        </authorList>
    </citation>
    <scope>NUCLEOTIDE SEQUENCE [LARGE SCALE GENOMIC DNA]</scope>
    <source>
        <strain evidence="5">ATCC 200026 / FGSC A1120 / IAM 13836 / NRRL 3357 / JCM 12722 / SRRC 167</strain>
    </source>
</reference>
<dbReference type="InterPro" id="IPR013256">
    <property type="entry name" value="Chromatin_SPT2"/>
</dbReference>
<keyword evidence="2" id="KW-0175">Coiled coil</keyword>
<evidence type="ECO:0000256" key="1">
    <source>
        <dbReference type="ARBA" id="ARBA00006461"/>
    </source>
</evidence>
<feature type="compositionally biased region" description="Polar residues" evidence="3">
    <location>
        <begin position="31"/>
        <end position="66"/>
    </location>
</feature>
<accession>A0A7U2MY95</accession>
<dbReference type="Pfam" id="PF08243">
    <property type="entry name" value="SPT2"/>
    <property type="match status" value="1"/>
</dbReference>
<organism evidence="4 5">
    <name type="scientific">Aspergillus flavus (strain ATCC 200026 / FGSC A1120 / IAM 13836 / NRRL 3357 / JCM 12722 / SRRC 167)</name>
    <dbReference type="NCBI Taxonomy" id="332952"/>
    <lineage>
        <taxon>Eukaryota</taxon>
        <taxon>Fungi</taxon>
        <taxon>Dikarya</taxon>
        <taxon>Ascomycota</taxon>
        <taxon>Pezizomycotina</taxon>
        <taxon>Eurotiomycetes</taxon>
        <taxon>Eurotiomycetidae</taxon>
        <taxon>Eurotiales</taxon>
        <taxon>Aspergillaceae</taxon>
        <taxon>Aspergillus</taxon>
        <taxon>Aspergillus subgen. Circumdati</taxon>
    </lineage>
</organism>
<dbReference type="SMART" id="SM00784">
    <property type="entry name" value="SPT2"/>
    <property type="match status" value="1"/>
</dbReference>
<proteinExistence type="inferred from homology"/>
<evidence type="ECO:0000313" key="4">
    <source>
        <dbReference type="EMBL" id="QRD91730.1"/>
    </source>
</evidence>
<sequence length="347" mass="37349">MSVGAPNPAMLFLDSVLSSIETGKPSPLPPVTTTQSAPVSSSTAKSEARRPSTTPRDVTERTSNAAGTKRKAEELLQRPQKPLTQTSIKQPLSRPMAAAAAPKPRPTSTPAARPAIKSTISTSSASQKAAPVSSKPPPKGSFAEIMAKAKELQQKAPTQAGMFKHQAVPKEKLSKMERKKRAMEAQAKGKDARSAKKPGATSGPATGSKVGDVKPARKREPEELSYKGTARPTPSAVPEYRGTAGLPARSNPTDRKAQARSSKRSRMDEYLGTDEEDEGEYANDYDDYYSDASSDMEGGFNDVEEEEAAALAAARKEDEEEWRAELAAKQAKLERQRKLSTLASRRR</sequence>
<evidence type="ECO:0000313" key="5">
    <source>
        <dbReference type="Proteomes" id="UP000596276"/>
    </source>
</evidence>
<evidence type="ECO:0008006" key="6">
    <source>
        <dbReference type="Google" id="ProtNLM"/>
    </source>
</evidence>
<evidence type="ECO:0000256" key="3">
    <source>
        <dbReference type="SAM" id="MobiDB-lite"/>
    </source>
</evidence>
<dbReference type="EMBL" id="CP044617">
    <property type="protein sequence ID" value="QRD91730.1"/>
    <property type="molecule type" value="Genomic_DNA"/>
</dbReference>
<feature type="region of interest" description="Disordered" evidence="3">
    <location>
        <begin position="20"/>
        <end position="320"/>
    </location>
</feature>
<dbReference type="Proteomes" id="UP000596276">
    <property type="component" value="Chromosome 7"/>
</dbReference>
<evidence type="ECO:0000256" key="2">
    <source>
        <dbReference type="ARBA" id="ARBA00023054"/>
    </source>
</evidence>
<name>A0A7U2MY95_ASPFN</name>
<protein>
    <recommendedName>
        <fullName evidence="6">SPT2 chromatin protein</fullName>
    </recommendedName>
</protein>
<feature type="compositionally biased region" description="Basic and acidic residues" evidence="3">
    <location>
        <begin position="211"/>
        <end position="225"/>
    </location>
</feature>
<feature type="compositionally biased region" description="Acidic residues" evidence="3">
    <location>
        <begin position="271"/>
        <end position="289"/>
    </location>
</feature>
<feature type="compositionally biased region" description="Low complexity" evidence="3">
    <location>
        <begin position="91"/>
        <end position="133"/>
    </location>
</feature>
<comment type="similarity">
    <text evidence="1">Belongs to the SPT2 family.</text>
</comment>
<dbReference type="AlphaFoldDB" id="A0A7U2MY95"/>
<keyword evidence="5" id="KW-1185">Reference proteome</keyword>